<organism evidence="2 3">
    <name type="scientific">Lampropedia hyalina DSM 16112</name>
    <dbReference type="NCBI Taxonomy" id="1122156"/>
    <lineage>
        <taxon>Bacteria</taxon>
        <taxon>Pseudomonadati</taxon>
        <taxon>Pseudomonadota</taxon>
        <taxon>Betaproteobacteria</taxon>
        <taxon>Burkholderiales</taxon>
        <taxon>Comamonadaceae</taxon>
        <taxon>Lampropedia</taxon>
    </lineage>
</organism>
<dbReference type="InterPro" id="IPR000182">
    <property type="entry name" value="GNAT_dom"/>
</dbReference>
<dbReference type="InterPro" id="IPR029062">
    <property type="entry name" value="Class_I_gatase-like"/>
</dbReference>
<dbReference type="PANTHER" id="PTHR43441">
    <property type="entry name" value="RIBOSOMAL-PROTEIN-SERINE ACETYLTRANSFERASE"/>
    <property type="match status" value="1"/>
</dbReference>
<dbReference type="FunFam" id="3.40.630.30:FF:000047">
    <property type="entry name" value="Acetyltransferase, GNAT family"/>
    <property type="match status" value="1"/>
</dbReference>
<dbReference type="PANTHER" id="PTHR43441:SF2">
    <property type="entry name" value="FAMILY ACETYLTRANSFERASE, PUTATIVE (AFU_ORTHOLOGUE AFUA_7G00850)-RELATED"/>
    <property type="match status" value="1"/>
</dbReference>
<proteinExistence type="predicted"/>
<dbReference type="STRING" id="1122156.SAMN02745117_01549"/>
<keyword evidence="2" id="KW-0808">Transferase</keyword>
<dbReference type="InterPro" id="IPR017926">
    <property type="entry name" value="GATASE"/>
</dbReference>
<evidence type="ECO:0000313" key="2">
    <source>
        <dbReference type="EMBL" id="SHF23199.1"/>
    </source>
</evidence>
<dbReference type="NCBIfam" id="NF005458">
    <property type="entry name" value="PRK07053.1"/>
    <property type="match status" value="1"/>
</dbReference>
<dbReference type="SUPFAM" id="SSF52317">
    <property type="entry name" value="Class I glutamine amidotransferase-like"/>
    <property type="match status" value="1"/>
</dbReference>
<dbReference type="InterPro" id="IPR044992">
    <property type="entry name" value="ChyE-like"/>
</dbReference>
<dbReference type="PROSITE" id="PS51186">
    <property type="entry name" value="GNAT"/>
    <property type="match status" value="1"/>
</dbReference>
<evidence type="ECO:0000313" key="3">
    <source>
        <dbReference type="Proteomes" id="UP000184327"/>
    </source>
</evidence>
<accession>A0A1M4ZYT3</accession>
<dbReference type="PROSITE" id="PS51273">
    <property type="entry name" value="GATASE_TYPE_1"/>
    <property type="match status" value="1"/>
</dbReference>
<dbReference type="Gene3D" id="3.40.630.30">
    <property type="match status" value="1"/>
</dbReference>
<dbReference type="CDD" id="cd01741">
    <property type="entry name" value="GATase1_1"/>
    <property type="match status" value="1"/>
</dbReference>
<dbReference type="Pfam" id="PF00117">
    <property type="entry name" value="GATase"/>
    <property type="match status" value="1"/>
</dbReference>
<dbReference type="InterPro" id="IPR016181">
    <property type="entry name" value="Acyl_CoA_acyltransferase"/>
</dbReference>
<dbReference type="SUPFAM" id="SSF55729">
    <property type="entry name" value="Acyl-CoA N-acyltransferases (Nat)"/>
    <property type="match status" value="1"/>
</dbReference>
<sequence length="477" mass="53161">MKTAIAIRHVCFEDLGTLEPLLQARGYTVRYVDAAVDDLHALDVASPDLMIVLGGPIGAFDDALYPFITAEMALVRQRLDSRRPLLGICLGAQMIARALGARVGSMGVKEIGYAPLTLTLEGEASPLAALGRVPVLHWHGDQFDIPADAVRLAGTDVCPHQAFALGRHVLALQCHLEADVQQIEHWLVGHACELSQAGLDPRELRTQAHALQPLLSAAAQAVFGDWLDRAEADQPSHAHRMAAPTPDQPLGFGMPDWQPRPLPGPVTLHGSTCRVEPLSAAAHAESLFHAYQQDRQGRDWAYLSVGPFDTLEQYRHHVEHITRHQDPLHYAVVDSSTGLAVGTLALMRQQPEHGVIEVGFVSFSPALQRSRMATEAHFLLMSYVFETLRYRRCEWKCDSLNERSRHAAERLGFQPEGVFRQAFIYKGRNRDTAWFAVTDQDWPLLQNAFQAWLDERNFDAQGQQLRRLQCLRESLQS</sequence>
<dbReference type="Pfam" id="PF13302">
    <property type="entry name" value="Acetyltransf_3"/>
    <property type="match status" value="1"/>
</dbReference>
<dbReference type="GO" id="GO:0008999">
    <property type="term" value="F:protein-N-terminal-alanine acetyltransferase activity"/>
    <property type="evidence" value="ECO:0007669"/>
    <property type="project" value="TreeGrafter"/>
</dbReference>
<dbReference type="AlphaFoldDB" id="A0A1M4ZYT3"/>
<feature type="domain" description="N-acetyltransferase" evidence="1">
    <location>
        <begin position="273"/>
        <end position="431"/>
    </location>
</feature>
<dbReference type="Proteomes" id="UP000184327">
    <property type="component" value="Unassembled WGS sequence"/>
</dbReference>
<keyword evidence="3" id="KW-1185">Reference proteome</keyword>
<keyword evidence="2" id="KW-0315">Glutamine amidotransferase</keyword>
<name>A0A1M4ZYT3_9BURK</name>
<evidence type="ECO:0000259" key="1">
    <source>
        <dbReference type="PROSITE" id="PS51186"/>
    </source>
</evidence>
<gene>
    <name evidence="2" type="ORF">SAMN02745117_01549</name>
</gene>
<dbReference type="Gene3D" id="3.40.50.880">
    <property type="match status" value="1"/>
</dbReference>
<protein>
    <submittedName>
        <fullName evidence="2">GMP synthase-Glutamine amidotransferase</fullName>
    </submittedName>
</protein>
<dbReference type="EMBL" id="FQUZ01000016">
    <property type="protein sequence ID" value="SHF23199.1"/>
    <property type="molecule type" value="Genomic_DNA"/>
</dbReference>
<dbReference type="GO" id="GO:1990189">
    <property type="term" value="F:protein N-terminal-serine acetyltransferase activity"/>
    <property type="evidence" value="ECO:0007669"/>
    <property type="project" value="TreeGrafter"/>
</dbReference>
<reference evidence="2 3" key="1">
    <citation type="submission" date="2016-11" db="EMBL/GenBank/DDBJ databases">
        <authorList>
            <person name="Jaros S."/>
            <person name="Januszkiewicz K."/>
            <person name="Wedrychowicz H."/>
        </authorList>
    </citation>
    <scope>NUCLEOTIDE SEQUENCE [LARGE SCALE GENOMIC DNA]</scope>
    <source>
        <strain evidence="2 3">DSM 16112</strain>
    </source>
</reference>
<dbReference type="InterPro" id="IPR051908">
    <property type="entry name" value="Ribosomal_N-acetyltransferase"/>
</dbReference>